<comment type="caution">
    <text evidence="2">The sequence shown here is derived from an EMBL/GenBank/DDBJ whole genome shotgun (WGS) entry which is preliminary data.</text>
</comment>
<dbReference type="InterPro" id="IPR001466">
    <property type="entry name" value="Beta-lactam-related"/>
</dbReference>
<dbReference type="SUPFAM" id="SSF56601">
    <property type="entry name" value="beta-lactamase/transpeptidase-like"/>
    <property type="match status" value="1"/>
</dbReference>
<proteinExistence type="predicted"/>
<keyword evidence="3" id="KW-1185">Reference proteome</keyword>
<evidence type="ECO:0000313" key="2">
    <source>
        <dbReference type="EMBL" id="KAK3675392.1"/>
    </source>
</evidence>
<dbReference type="AlphaFoldDB" id="A0AAE1C274"/>
<dbReference type="Proteomes" id="UP001274830">
    <property type="component" value="Unassembled WGS sequence"/>
</dbReference>
<accession>A0AAE1C274</accession>
<dbReference type="EMBL" id="JAUTXT010000015">
    <property type="protein sequence ID" value="KAK3675392.1"/>
    <property type="molecule type" value="Genomic_DNA"/>
</dbReference>
<organism evidence="2 3">
    <name type="scientific">Recurvomyces mirabilis</name>
    <dbReference type="NCBI Taxonomy" id="574656"/>
    <lineage>
        <taxon>Eukaryota</taxon>
        <taxon>Fungi</taxon>
        <taxon>Dikarya</taxon>
        <taxon>Ascomycota</taxon>
        <taxon>Pezizomycotina</taxon>
        <taxon>Dothideomycetes</taxon>
        <taxon>Dothideomycetidae</taxon>
        <taxon>Mycosphaerellales</taxon>
        <taxon>Teratosphaeriaceae</taxon>
        <taxon>Recurvomyces</taxon>
    </lineage>
</organism>
<feature type="domain" description="Beta-lactamase-related" evidence="1">
    <location>
        <begin position="29"/>
        <end position="393"/>
    </location>
</feature>
<gene>
    <name evidence="2" type="ORF">LTR78_004902</name>
</gene>
<dbReference type="Pfam" id="PF00144">
    <property type="entry name" value="Beta-lactamase"/>
    <property type="match status" value="1"/>
</dbReference>
<name>A0AAE1C274_9PEZI</name>
<dbReference type="Gene3D" id="3.40.710.10">
    <property type="entry name" value="DD-peptidase/beta-lactamase superfamily"/>
    <property type="match status" value="1"/>
</dbReference>
<evidence type="ECO:0000259" key="1">
    <source>
        <dbReference type="Pfam" id="PF00144"/>
    </source>
</evidence>
<evidence type="ECO:0000313" key="3">
    <source>
        <dbReference type="Proteomes" id="UP001274830"/>
    </source>
</evidence>
<protein>
    <recommendedName>
        <fullName evidence="1">Beta-lactamase-related domain-containing protein</fullName>
    </recommendedName>
</protein>
<dbReference type="InterPro" id="IPR050789">
    <property type="entry name" value="Diverse_Enzym_Activities"/>
</dbReference>
<sequence>MVNQKAQSAVEKSLDGVTGDKSTGVAGLVFVAVGKDGKNIAAHASGKLGLGSKEPMTLDTVFSIFSCTKALAGIACMQAVEQGKLSLDDHKQVYKLCPELEKVKVLQDDGTLVDKKNDITLRMLLSHTAGFGYEFFNPKLRDYGRPIGFGVLDADIRSILRMPLVNQPGSRWEYGINIDWAGIMLERATGMKLNDWMQQYIMQPLGLKNINMLPTEDMKKRLAYTHQRWPGGKEAEVRDHVYREPLLAETQEEKDRIFHSGGAGCFGTPVEYVQVLAALLNDGTSPTTGAQILKPETVKEMFENQVTQFPDFARQGIPAAKPEQTNPAPELYPQEGNPAQGWGLTFMLTQEAGATGRGRNTAWWAGIANLFWWCDREKGVAGMICSQIFPFGDEHVMGQWGACEAAVYQALGDSGASESMSKLSVQ</sequence>
<dbReference type="PANTHER" id="PTHR43283">
    <property type="entry name" value="BETA-LACTAMASE-RELATED"/>
    <property type="match status" value="1"/>
</dbReference>
<dbReference type="InterPro" id="IPR012338">
    <property type="entry name" value="Beta-lactam/transpept-like"/>
</dbReference>
<dbReference type="PANTHER" id="PTHR43283:SF3">
    <property type="entry name" value="BETA-LACTAMASE FAMILY PROTEIN (AFU_ORTHOLOGUE AFUA_5G07500)"/>
    <property type="match status" value="1"/>
</dbReference>
<reference evidence="2" key="1">
    <citation type="submission" date="2023-07" db="EMBL/GenBank/DDBJ databases">
        <title>Black Yeasts Isolated from many extreme environments.</title>
        <authorList>
            <person name="Coleine C."/>
            <person name="Stajich J.E."/>
            <person name="Selbmann L."/>
        </authorList>
    </citation>
    <scope>NUCLEOTIDE SEQUENCE</scope>
    <source>
        <strain evidence="2">CCFEE 5485</strain>
    </source>
</reference>